<feature type="compositionally biased region" description="Polar residues" evidence="1">
    <location>
        <begin position="806"/>
        <end position="818"/>
    </location>
</feature>
<dbReference type="PANTHER" id="PTHR43388:SF1">
    <property type="entry name" value="HYDROGENASE MATURATION FACTOR HOXX"/>
    <property type="match status" value="1"/>
</dbReference>
<evidence type="ECO:0000259" key="2">
    <source>
        <dbReference type="Pfam" id="PF02911"/>
    </source>
</evidence>
<dbReference type="InterPro" id="IPR047180">
    <property type="entry name" value="HoxX-like"/>
</dbReference>
<feature type="domain" description="Formyl transferase C-terminal" evidence="2">
    <location>
        <begin position="358"/>
        <end position="438"/>
    </location>
</feature>
<comment type="caution">
    <text evidence="3">The sequence shown here is derived from an EMBL/GenBank/DDBJ whole genome shotgun (WGS) entry which is preliminary data.</text>
</comment>
<accession>A0A4U6X8C4</accession>
<dbReference type="InterPro" id="IPR005793">
    <property type="entry name" value="Formyl_trans_C"/>
</dbReference>
<dbReference type="Proteomes" id="UP000310108">
    <property type="component" value="Unassembled WGS sequence"/>
</dbReference>
<evidence type="ECO:0000256" key="1">
    <source>
        <dbReference type="SAM" id="MobiDB-lite"/>
    </source>
</evidence>
<feature type="region of interest" description="Disordered" evidence="1">
    <location>
        <begin position="806"/>
        <end position="828"/>
    </location>
</feature>
<keyword evidence="4" id="KW-1185">Reference proteome</keyword>
<protein>
    <submittedName>
        <fullName evidence="3">Hydrogenase maturation factor HoxX</fullName>
    </submittedName>
</protein>
<dbReference type="AlphaFoldDB" id="A0A4U6X8C4"/>
<dbReference type="SUPFAM" id="SSF53328">
    <property type="entry name" value="Formyltransferase"/>
    <property type="match status" value="1"/>
</dbReference>
<dbReference type="InterPro" id="IPR011034">
    <property type="entry name" value="Formyl_transferase-like_C_sf"/>
</dbReference>
<name>A0A4U6X8C4_9PEZI</name>
<proteinExistence type="predicted"/>
<dbReference type="GO" id="GO:0003677">
    <property type="term" value="F:DNA binding"/>
    <property type="evidence" value="ECO:0007669"/>
    <property type="project" value="UniProtKB-KW"/>
</dbReference>
<reference evidence="3 4" key="1">
    <citation type="journal article" date="2019" name="PLoS ONE">
        <title>Comparative genome analysis indicates high evolutionary potential of pathogenicity genes in Colletotrichum tanaceti.</title>
        <authorList>
            <person name="Lelwala R.V."/>
            <person name="Korhonen P.K."/>
            <person name="Young N.D."/>
            <person name="Scott J.B."/>
            <person name="Ades P.A."/>
            <person name="Gasser R.B."/>
            <person name="Taylor P.W.J."/>
        </authorList>
    </citation>
    <scope>NUCLEOTIDE SEQUENCE [LARGE SCALE GENOMIC DNA]</scope>
    <source>
        <strain evidence="3">BRIP57314</strain>
    </source>
</reference>
<dbReference type="Pfam" id="PF00378">
    <property type="entry name" value="ECH_1"/>
    <property type="match status" value="1"/>
</dbReference>
<dbReference type="SUPFAM" id="SSF50486">
    <property type="entry name" value="FMT C-terminal domain-like"/>
    <property type="match status" value="1"/>
</dbReference>
<dbReference type="InterPro" id="IPR029045">
    <property type="entry name" value="ClpP/crotonase-like_dom_sf"/>
</dbReference>
<evidence type="ECO:0000313" key="3">
    <source>
        <dbReference type="EMBL" id="TKW51781.1"/>
    </source>
</evidence>
<keyword evidence="3" id="KW-0371">Homeobox</keyword>
<dbReference type="EMBL" id="PJEX01000282">
    <property type="protein sequence ID" value="TKW51781.1"/>
    <property type="molecule type" value="Genomic_DNA"/>
</dbReference>
<dbReference type="Gene3D" id="3.90.226.10">
    <property type="entry name" value="2-enoyl-CoA Hydratase, Chain A, domain 1"/>
    <property type="match status" value="1"/>
</dbReference>
<dbReference type="InterPro" id="IPR001753">
    <property type="entry name" value="Enoyl-CoA_hydra/iso"/>
</dbReference>
<dbReference type="GO" id="GO:0003824">
    <property type="term" value="F:catalytic activity"/>
    <property type="evidence" value="ECO:0007669"/>
    <property type="project" value="InterPro"/>
</dbReference>
<organism evidence="3 4">
    <name type="scientific">Colletotrichum tanaceti</name>
    <dbReference type="NCBI Taxonomy" id="1306861"/>
    <lineage>
        <taxon>Eukaryota</taxon>
        <taxon>Fungi</taxon>
        <taxon>Dikarya</taxon>
        <taxon>Ascomycota</taxon>
        <taxon>Pezizomycotina</taxon>
        <taxon>Sordariomycetes</taxon>
        <taxon>Hypocreomycetidae</taxon>
        <taxon>Glomerellales</taxon>
        <taxon>Glomerellaceae</taxon>
        <taxon>Colletotrichum</taxon>
        <taxon>Colletotrichum destructivum species complex</taxon>
    </lineage>
</organism>
<dbReference type="CDD" id="cd08650">
    <property type="entry name" value="FMT_core_HypX_N"/>
    <property type="match status" value="1"/>
</dbReference>
<dbReference type="Gene3D" id="3.40.50.12230">
    <property type="match status" value="1"/>
</dbReference>
<dbReference type="CDD" id="cd06558">
    <property type="entry name" value="crotonase-like"/>
    <property type="match status" value="1"/>
</dbReference>
<feature type="region of interest" description="Disordered" evidence="1">
    <location>
        <begin position="30"/>
        <end position="59"/>
    </location>
</feature>
<dbReference type="PANTHER" id="PTHR43388">
    <property type="entry name" value="HYDROGENASE MATURATION FACTOR HOXX"/>
    <property type="match status" value="1"/>
</dbReference>
<dbReference type="STRING" id="1306861.A0A4U6X8C4"/>
<sequence length="848" mass="92963">MCGKAFTHSLLSLTQLTSHTHLLCASHRLTEESGAEPRPPPPSPSPSPPPPPPPPRPPPAPFSRLFSNYIYDASSTARPCQPRNPLEIPTLPSSFFSWFTSCCYCCRCLIPHTATNMNILFLCTAHNSLSQRLYLALSKSHTITIEYALSDEAMIEAARLAKPNLIICPFLTNRVPSEVYETYLTLIIHPGPPGDAGPSALDWVLMGDDGTEADPETLIRNGTWSEFGRPYWGVTVLQAVEEFDAGPVWAFEQFPLQIDSPDITKSSIYRGPVTRAALTATLAAIERIQTASIQAASPYTPPPSPGSQKFAPHLVTPLIQAKPAYRDASVTLQKAFLGGVTRHRPLLKAAQRDFDIQSHTAREISRRIRSSDSQPGCLTTLFGPALYVYGGIVEESDEFVGQAPPGGIVACRDDAVCVATCDEKAIWITHVRRIKRKTDPMLWPKVPAVAGLRELDILGDDAVAENRTSRATIDWSRAPHNTQQDVWVDFQTFAGARRVAFLYFDFYNGAMSTGQCSRMIDALDFITTTHVVERPLSAVVLMGGDGYFSNGIALNVIEAAADPALESWHNINRIDDVVHYLLHELPSRNILTVAGIRGNCAAGGVAMAAACDVVLAGCEVVLNPAYRAIGLHGSEYHSLSYTGRCGPAGASRLLRDMTPLSTSDARAMGLVDHTVPGSGALLDTRMRDLVKSLLSSGEKLAPGYWKTLVDVTPVGLARARAEELGEMSKDFWSARSQRYHLRRRDFVRKIKAVKTPLRFATHRRSAGDLDEEESDDFDDVLSFERKARAALMAELLKEYMESMSMTTLPQQSDASHGSASLHPRRASENVGNRDLRPIFSCYYDVTAT</sequence>
<dbReference type="InterPro" id="IPR036477">
    <property type="entry name" value="Formyl_transf_N_sf"/>
</dbReference>
<gene>
    <name evidence="3" type="primary">hoxX</name>
    <name evidence="3" type="ORF">CTA1_2635</name>
</gene>
<feature type="compositionally biased region" description="Pro residues" evidence="1">
    <location>
        <begin position="37"/>
        <end position="59"/>
    </location>
</feature>
<dbReference type="Pfam" id="PF02911">
    <property type="entry name" value="Formyl_trans_C"/>
    <property type="match status" value="1"/>
</dbReference>
<evidence type="ECO:0000313" key="4">
    <source>
        <dbReference type="Proteomes" id="UP000310108"/>
    </source>
</evidence>
<dbReference type="CDD" id="cd08701">
    <property type="entry name" value="FMT_C_HypX"/>
    <property type="match status" value="1"/>
</dbReference>
<dbReference type="SUPFAM" id="SSF52096">
    <property type="entry name" value="ClpP/crotonase"/>
    <property type="match status" value="1"/>
</dbReference>